<evidence type="ECO:0000256" key="1">
    <source>
        <dbReference type="SAM" id="Phobius"/>
    </source>
</evidence>
<protein>
    <submittedName>
        <fullName evidence="2">Uncharacterized protein</fullName>
    </submittedName>
</protein>
<dbReference type="AlphaFoldDB" id="A0A7Y4D7L9"/>
<dbReference type="EMBL" id="VTXL01000013">
    <property type="protein sequence ID" value="NOJ14181.1"/>
    <property type="molecule type" value="Genomic_DNA"/>
</dbReference>
<feature type="transmembrane region" description="Helical" evidence="1">
    <location>
        <begin position="29"/>
        <end position="62"/>
    </location>
</feature>
<organism evidence="2 3">
    <name type="scientific">Vibrio splendidus</name>
    <dbReference type="NCBI Taxonomy" id="29497"/>
    <lineage>
        <taxon>Bacteria</taxon>
        <taxon>Pseudomonadati</taxon>
        <taxon>Pseudomonadota</taxon>
        <taxon>Gammaproteobacteria</taxon>
        <taxon>Vibrionales</taxon>
        <taxon>Vibrionaceae</taxon>
        <taxon>Vibrio</taxon>
    </lineage>
</organism>
<evidence type="ECO:0000313" key="2">
    <source>
        <dbReference type="EMBL" id="NOJ14181.1"/>
    </source>
</evidence>
<keyword evidence="1" id="KW-0472">Membrane</keyword>
<keyword evidence="1" id="KW-1133">Transmembrane helix</keyword>
<reference evidence="2 3" key="1">
    <citation type="submission" date="2019-09" db="EMBL/GenBank/DDBJ databases">
        <title>Draft genome sequencing and comparative genomics of hatchery-associated Vibrios.</title>
        <authorList>
            <person name="Kehlet-Delgado H."/>
            <person name="Mueller R.S."/>
        </authorList>
    </citation>
    <scope>NUCLEOTIDE SEQUENCE [LARGE SCALE GENOMIC DNA]</scope>
    <source>
        <strain evidence="2 3">99-70-13A3</strain>
    </source>
</reference>
<proteinExistence type="predicted"/>
<dbReference type="Proteomes" id="UP000519158">
    <property type="component" value="Unassembled WGS sequence"/>
</dbReference>
<sequence length="144" mass="16158">MKIRQKICGSCDCVTEQQFILGSVNHVMYFVSLIILFFFSCLFGSTGLVIFVICGLLVLLAWASQNSQSAKEKSGYWSCCSCGNKAAFKLTQKDFDRMIETYTHLVSNSHDVSPVHIERLRKVNAGEHVPISEIKMAIKSLEKN</sequence>
<accession>A0A7Y4D7L9</accession>
<keyword evidence="1" id="KW-0812">Transmembrane</keyword>
<evidence type="ECO:0000313" key="3">
    <source>
        <dbReference type="Proteomes" id="UP000519158"/>
    </source>
</evidence>
<comment type="caution">
    <text evidence="2">The sequence shown here is derived from an EMBL/GenBank/DDBJ whole genome shotgun (WGS) entry which is preliminary data.</text>
</comment>
<name>A0A7Y4D7L9_VIBSP</name>
<gene>
    <name evidence="2" type="ORF">F0234_15590</name>
</gene>
<dbReference type="RefSeq" id="WP_171329761.1">
    <property type="nucleotide sequence ID" value="NZ_CAWPOP010000005.1"/>
</dbReference>